<dbReference type="GO" id="GO:0030527">
    <property type="term" value="F:structural constituent of chromatin"/>
    <property type="evidence" value="ECO:0007669"/>
    <property type="project" value="InterPro"/>
</dbReference>
<protein>
    <submittedName>
        <fullName evidence="4">Histone H2B</fullName>
    </submittedName>
</protein>
<dbReference type="PRINTS" id="PR00621">
    <property type="entry name" value="HISTONEH2B"/>
</dbReference>
<dbReference type="EMBL" id="ASHM01107977">
    <property type="protein sequence ID" value="PNX69242.1"/>
    <property type="molecule type" value="Genomic_DNA"/>
</dbReference>
<dbReference type="GO" id="GO:0046982">
    <property type="term" value="F:protein heterodimerization activity"/>
    <property type="evidence" value="ECO:0007669"/>
    <property type="project" value="InterPro"/>
</dbReference>
<dbReference type="STRING" id="57577.A0A2K3KSH2"/>
<dbReference type="InterPro" id="IPR007125">
    <property type="entry name" value="H2A/H2B/H3"/>
</dbReference>
<dbReference type="Gene3D" id="1.10.20.10">
    <property type="entry name" value="Histone, subunit A"/>
    <property type="match status" value="1"/>
</dbReference>
<gene>
    <name evidence="4" type="ORF">L195_g056609</name>
</gene>
<evidence type="ECO:0000256" key="1">
    <source>
        <dbReference type="ARBA" id="ARBA00002001"/>
    </source>
</evidence>
<sequence length="105" mass="12266">MNRSKKEKTMLNFNVYIYKVLNTLHPDLAISSDAMDMMNNILRNMMPKLAQEASKCNKIRKKNSTLVARDISNAVMELFSGRMVYRAIYFASTSIFKISNFYNFY</sequence>
<dbReference type="GO" id="GO:0003677">
    <property type="term" value="F:DNA binding"/>
    <property type="evidence" value="ECO:0007669"/>
    <property type="project" value="InterPro"/>
</dbReference>
<dbReference type="InterPro" id="IPR000558">
    <property type="entry name" value="Histone_H2B"/>
</dbReference>
<evidence type="ECO:0000313" key="4">
    <source>
        <dbReference type="EMBL" id="PNX69242.1"/>
    </source>
</evidence>
<dbReference type="CDD" id="cd22910">
    <property type="entry name" value="HFD_H2B"/>
    <property type="match status" value="1"/>
</dbReference>
<comment type="function">
    <text evidence="1">Core component of nucleosome. Nucleosomes wrap and compact DNA into chromatin, limiting DNA accessibility to the cellular machineries which require DNA as a template. Histones thereby play a central role in transcription regulation, DNA repair, DNA replication and chromosomal stability. DNA accessibility is regulated via a complex set of post-translational modifications of histones, also called histone code, and nucleosome remodeling.</text>
</comment>
<feature type="domain" description="Core Histone H2A/H2B/H3" evidence="3">
    <location>
        <begin position="3"/>
        <end position="75"/>
    </location>
</feature>
<dbReference type="ExpressionAtlas" id="A0A2K3KSH2">
    <property type="expression patterns" value="baseline"/>
</dbReference>
<evidence type="ECO:0000256" key="2">
    <source>
        <dbReference type="ARBA" id="ARBA00006846"/>
    </source>
</evidence>
<dbReference type="Pfam" id="PF00125">
    <property type="entry name" value="Histone"/>
    <property type="match status" value="1"/>
</dbReference>
<dbReference type="GO" id="GO:0000786">
    <property type="term" value="C:nucleosome"/>
    <property type="evidence" value="ECO:0007669"/>
    <property type="project" value="InterPro"/>
</dbReference>
<comment type="caution">
    <text evidence="4">The sequence shown here is derived from an EMBL/GenBank/DDBJ whole genome shotgun (WGS) entry which is preliminary data.</text>
</comment>
<name>A0A2K3KSH2_TRIPR</name>
<reference evidence="4 5" key="1">
    <citation type="journal article" date="2014" name="Am. J. Bot.">
        <title>Genome assembly and annotation for red clover (Trifolium pratense; Fabaceae).</title>
        <authorList>
            <person name="Istvanek J."/>
            <person name="Jaros M."/>
            <person name="Krenek A."/>
            <person name="Repkova J."/>
        </authorList>
    </citation>
    <scope>NUCLEOTIDE SEQUENCE [LARGE SCALE GENOMIC DNA]</scope>
    <source>
        <strain evidence="5">cv. Tatra</strain>
        <tissue evidence="4">Young leaves</tissue>
    </source>
</reference>
<dbReference type="InterPro" id="IPR009072">
    <property type="entry name" value="Histone-fold"/>
</dbReference>
<accession>A0A2K3KSH2</accession>
<dbReference type="PANTHER" id="PTHR23428">
    <property type="entry name" value="HISTONE H2B"/>
    <property type="match status" value="1"/>
</dbReference>
<dbReference type="AlphaFoldDB" id="A0A2K3KSH2"/>
<dbReference type="Proteomes" id="UP000236291">
    <property type="component" value="Unassembled WGS sequence"/>
</dbReference>
<evidence type="ECO:0000259" key="3">
    <source>
        <dbReference type="Pfam" id="PF00125"/>
    </source>
</evidence>
<dbReference type="SMART" id="SM00427">
    <property type="entry name" value="H2B"/>
    <property type="match status" value="1"/>
</dbReference>
<comment type="similarity">
    <text evidence="2">Belongs to the histone H2B family.</text>
</comment>
<proteinExistence type="inferred from homology"/>
<reference evidence="4 5" key="2">
    <citation type="journal article" date="2017" name="Front. Plant Sci.">
        <title>Gene Classification and Mining of Molecular Markers Useful in Red Clover (Trifolium pratense) Breeding.</title>
        <authorList>
            <person name="Istvanek J."/>
            <person name="Dluhosova J."/>
            <person name="Dluhos P."/>
            <person name="Patkova L."/>
            <person name="Nedelnik J."/>
            <person name="Repkova J."/>
        </authorList>
    </citation>
    <scope>NUCLEOTIDE SEQUENCE [LARGE SCALE GENOMIC DNA]</scope>
    <source>
        <strain evidence="5">cv. Tatra</strain>
        <tissue evidence="4">Young leaves</tissue>
    </source>
</reference>
<dbReference type="SUPFAM" id="SSF47113">
    <property type="entry name" value="Histone-fold"/>
    <property type="match status" value="1"/>
</dbReference>
<organism evidence="4 5">
    <name type="scientific">Trifolium pratense</name>
    <name type="common">Red clover</name>
    <dbReference type="NCBI Taxonomy" id="57577"/>
    <lineage>
        <taxon>Eukaryota</taxon>
        <taxon>Viridiplantae</taxon>
        <taxon>Streptophyta</taxon>
        <taxon>Embryophyta</taxon>
        <taxon>Tracheophyta</taxon>
        <taxon>Spermatophyta</taxon>
        <taxon>Magnoliopsida</taxon>
        <taxon>eudicotyledons</taxon>
        <taxon>Gunneridae</taxon>
        <taxon>Pentapetalae</taxon>
        <taxon>rosids</taxon>
        <taxon>fabids</taxon>
        <taxon>Fabales</taxon>
        <taxon>Fabaceae</taxon>
        <taxon>Papilionoideae</taxon>
        <taxon>50 kb inversion clade</taxon>
        <taxon>NPAAA clade</taxon>
        <taxon>Hologalegina</taxon>
        <taxon>IRL clade</taxon>
        <taxon>Trifolieae</taxon>
        <taxon>Trifolium</taxon>
    </lineage>
</organism>
<evidence type="ECO:0000313" key="5">
    <source>
        <dbReference type="Proteomes" id="UP000236291"/>
    </source>
</evidence>